<dbReference type="InterPro" id="IPR013083">
    <property type="entry name" value="Znf_RING/FYVE/PHD"/>
</dbReference>
<accession>A0A814LVU9</accession>
<sequence length="734" mass="83658">MAAAIPHHLLETLVNCPSCLQRYVEPRVLPNCGHTICGTCLENEWKGKYIHFCPVKLCRKEICSTINHITDLPLNQTVLDLIKSCNFHVEATGQCQVCNQSPSFVKCSHCCSFVCFECGNQHRRETLTNLTNNINTLEQEYLSMNDNIDHARAKLDEIRRKSLDGMQNYYTRMIEEIRQAQKANEEVVERQTLAWNNDLELIIKDYKQRCEQISKTIQDLRTTITDWSTIEQFKQLQIKLNHLQDDIRDANDFFHEHLPDMKIFEIDSDDVHQKKKKHINQVDSPSQTDELILGNGKSHLSTLSGSIRIQHLDDSTSSTSSSSNNEPVKTSTPTNGRGIKKHMNSKGNHYKSLNTLAQHHHHHLHHHQPHSIHASNGNSLHHAHSPQHQPSSPRASITQQRSQTPGCTPTAPKTMSNSIADLSLSLNSSKLSSVLNRLSTSFHSKLDNSNNEFHKKIPLAQSYDWGILAVTKTDLILLYNKDKGSLIIFDANGSENERIQWSDGEIKDLCVYHDDSIIIVGEHKQGASKPIECKLYLCNLTRKQLERERVVERGLNCQRVASDEKLIFYGSEKGCNKSKVSIYDHELQLQTNFEVGVEIRSLAVDMQSCYILGKRREREPGRYFVEKRQKNGQLIRRIDLYELNVDNMNRLIIDPISHGVIVTDGGNKKIWAIGPEGEKKSVQYRPWPWTVAFLTNDVLVILHAGCLTFHAVNQAKQMTNGSKLRNIMTNAEKV</sequence>
<keyword evidence="1" id="KW-0479">Metal-binding</keyword>
<evidence type="ECO:0000256" key="6">
    <source>
        <dbReference type="SAM" id="MobiDB-lite"/>
    </source>
</evidence>
<dbReference type="Pfam" id="PF13445">
    <property type="entry name" value="zf-RING_UBOX"/>
    <property type="match status" value="1"/>
</dbReference>
<keyword evidence="2 4" id="KW-0863">Zinc-finger</keyword>
<reference evidence="9" key="1">
    <citation type="submission" date="2021-02" db="EMBL/GenBank/DDBJ databases">
        <authorList>
            <person name="Nowell W R."/>
        </authorList>
    </citation>
    <scope>NUCLEOTIDE SEQUENCE</scope>
</reference>
<protein>
    <recommendedName>
        <fullName evidence="7">RING-type domain-containing protein</fullName>
    </recommendedName>
</protein>
<dbReference type="SMART" id="SM00184">
    <property type="entry name" value="RING"/>
    <property type="match status" value="1"/>
</dbReference>
<feature type="region of interest" description="Disordered" evidence="6">
    <location>
        <begin position="278"/>
        <end position="297"/>
    </location>
</feature>
<keyword evidence="5" id="KW-0175">Coiled coil</keyword>
<comment type="caution">
    <text evidence="9">The sequence shown here is derived from an EMBL/GenBank/DDBJ whole genome shotgun (WGS) entry which is preliminary data.</text>
</comment>
<feature type="compositionally biased region" description="Low complexity" evidence="6">
    <location>
        <begin position="386"/>
        <end position="396"/>
    </location>
</feature>
<dbReference type="Gene3D" id="3.30.40.10">
    <property type="entry name" value="Zinc/RING finger domain, C3HC4 (zinc finger)"/>
    <property type="match status" value="1"/>
</dbReference>
<dbReference type="Proteomes" id="UP000663828">
    <property type="component" value="Unassembled WGS sequence"/>
</dbReference>
<organism evidence="9 11">
    <name type="scientific">Adineta ricciae</name>
    <name type="common">Rotifer</name>
    <dbReference type="NCBI Taxonomy" id="249248"/>
    <lineage>
        <taxon>Eukaryota</taxon>
        <taxon>Metazoa</taxon>
        <taxon>Spiralia</taxon>
        <taxon>Gnathifera</taxon>
        <taxon>Rotifera</taxon>
        <taxon>Eurotatoria</taxon>
        <taxon>Bdelloidea</taxon>
        <taxon>Adinetida</taxon>
        <taxon>Adinetidae</taxon>
        <taxon>Adineta</taxon>
    </lineage>
</organism>
<evidence type="ECO:0000256" key="2">
    <source>
        <dbReference type="ARBA" id="ARBA00022771"/>
    </source>
</evidence>
<gene>
    <name evidence="9" type="ORF">EDS130_LOCUS18383</name>
    <name evidence="8" type="ORF">XAT740_LOCUS14448</name>
</gene>
<dbReference type="PROSITE" id="PS00518">
    <property type="entry name" value="ZF_RING_1"/>
    <property type="match status" value="1"/>
</dbReference>
<dbReference type="SUPFAM" id="SSF57850">
    <property type="entry name" value="RING/U-box"/>
    <property type="match status" value="1"/>
</dbReference>
<proteinExistence type="predicted"/>
<dbReference type="PROSITE" id="PS50089">
    <property type="entry name" value="ZF_RING_2"/>
    <property type="match status" value="1"/>
</dbReference>
<dbReference type="OrthoDB" id="654191at2759"/>
<name>A0A814LVU9_ADIRI</name>
<keyword evidence="10" id="KW-1185">Reference proteome</keyword>
<feature type="domain" description="RING-type" evidence="7">
    <location>
        <begin position="16"/>
        <end position="55"/>
    </location>
</feature>
<evidence type="ECO:0000313" key="11">
    <source>
        <dbReference type="Proteomes" id="UP000663852"/>
    </source>
</evidence>
<dbReference type="InterPro" id="IPR017907">
    <property type="entry name" value="Znf_RING_CS"/>
</dbReference>
<feature type="coiled-coil region" evidence="5">
    <location>
        <begin position="120"/>
        <end position="223"/>
    </location>
</feature>
<evidence type="ECO:0000256" key="3">
    <source>
        <dbReference type="ARBA" id="ARBA00022833"/>
    </source>
</evidence>
<dbReference type="GO" id="GO:0008270">
    <property type="term" value="F:zinc ion binding"/>
    <property type="evidence" value="ECO:0007669"/>
    <property type="project" value="UniProtKB-KW"/>
</dbReference>
<dbReference type="InterPro" id="IPR001841">
    <property type="entry name" value="Znf_RING"/>
</dbReference>
<evidence type="ECO:0000313" key="8">
    <source>
        <dbReference type="EMBL" id="CAF1025162.1"/>
    </source>
</evidence>
<feature type="compositionally biased region" description="Basic residues" evidence="6">
    <location>
        <begin position="358"/>
        <end position="370"/>
    </location>
</feature>
<feature type="region of interest" description="Disordered" evidence="6">
    <location>
        <begin position="312"/>
        <end position="415"/>
    </location>
</feature>
<dbReference type="SUPFAM" id="SSF101898">
    <property type="entry name" value="NHL repeat"/>
    <property type="match status" value="1"/>
</dbReference>
<evidence type="ECO:0000313" key="9">
    <source>
        <dbReference type="EMBL" id="CAF1069908.1"/>
    </source>
</evidence>
<dbReference type="InterPro" id="IPR027370">
    <property type="entry name" value="Znf-RING_euk"/>
</dbReference>
<keyword evidence="3" id="KW-0862">Zinc</keyword>
<dbReference type="EMBL" id="CAJNOJ010000085">
    <property type="protein sequence ID" value="CAF1069908.1"/>
    <property type="molecule type" value="Genomic_DNA"/>
</dbReference>
<feature type="compositionally biased region" description="Polar residues" evidence="6">
    <location>
        <begin position="324"/>
        <end position="335"/>
    </location>
</feature>
<feature type="compositionally biased region" description="Polar residues" evidence="6">
    <location>
        <begin position="397"/>
        <end position="415"/>
    </location>
</feature>
<feature type="compositionally biased region" description="Polar residues" evidence="6">
    <location>
        <begin position="345"/>
        <end position="357"/>
    </location>
</feature>
<dbReference type="PANTHER" id="PTHR25464">
    <property type="entry name" value="TRIPARTITE MOTIF-CONTAINING PROTEIN 2-LIKE PROTEIN"/>
    <property type="match status" value="1"/>
</dbReference>
<dbReference type="PANTHER" id="PTHR25464:SF2">
    <property type="entry name" value="RING-TYPE DOMAIN-CONTAINING PROTEIN"/>
    <property type="match status" value="1"/>
</dbReference>
<evidence type="ECO:0000259" key="7">
    <source>
        <dbReference type="PROSITE" id="PS50089"/>
    </source>
</evidence>
<evidence type="ECO:0000256" key="4">
    <source>
        <dbReference type="PROSITE-ProRule" id="PRU00175"/>
    </source>
</evidence>
<evidence type="ECO:0000256" key="1">
    <source>
        <dbReference type="ARBA" id="ARBA00022723"/>
    </source>
</evidence>
<dbReference type="Proteomes" id="UP000663852">
    <property type="component" value="Unassembled WGS sequence"/>
</dbReference>
<evidence type="ECO:0000313" key="10">
    <source>
        <dbReference type="Proteomes" id="UP000663828"/>
    </source>
</evidence>
<dbReference type="EMBL" id="CAJNOR010000867">
    <property type="protein sequence ID" value="CAF1025162.1"/>
    <property type="molecule type" value="Genomic_DNA"/>
</dbReference>
<evidence type="ECO:0000256" key="5">
    <source>
        <dbReference type="SAM" id="Coils"/>
    </source>
</evidence>
<dbReference type="AlphaFoldDB" id="A0A814LVU9"/>